<name>A0A2P2Q1Z8_RHIMU</name>
<sequence>MVNKYVAVSKCFPESSVLLCVHFCMGGNFQQ</sequence>
<dbReference type="AlphaFoldDB" id="A0A2P2Q1Z8"/>
<reference evidence="1" key="1">
    <citation type="submission" date="2018-02" db="EMBL/GenBank/DDBJ databases">
        <title>Rhizophora mucronata_Transcriptome.</title>
        <authorList>
            <person name="Meera S.P."/>
            <person name="Sreeshan A."/>
            <person name="Augustine A."/>
        </authorList>
    </citation>
    <scope>NUCLEOTIDE SEQUENCE</scope>
    <source>
        <tissue evidence="1">Leaf</tissue>
    </source>
</reference>
<dbReference type="EMBL" id="GGEC01080439">
    <property type="protein sequence ID" value="MBX60923.1"/>
    <property type="molecule type" value="Transcribed_RNA"/>
</dbReference>
<accession>A0A2P2Q1Z8</accession>
<evidence type="ECO:0000313" key="1">
    <source>
        <dbReference type="EMBL" id="MBX60923.1"/>
    </source>
</evidence>
<proteinExistence type="predicted"/>
<protein>
    <submittedName>
        <fullName evidence="1">Uncharacterized protein</fullName>
    </submittedName>
</protein>
<organism evidence="1">
    <name type="scientific">Rhizophora mucronata</name>
    <name type="common">Asiatic mangrove</name>
    <dbReference type="NCBI Taxonomy" id="61149"/>
    <lineage>
        <taxon>Eukaryota</taxon>
        <taxon>Viridiplantae</taxon>
        <taxon>Streptophyta</taxon>
        <taxon>Embryophyta</taxon>
        <taxon>Tracheophyta</taxon>
        <taxon>Spermatophyta</taxon>
        <taxon>Magnoliopsida</taxon>
        <taxon>eudicotyledons</taxon>
        <taxon>Gunneridae</taxon>
        <taxon>Pentapetalae</taxon>
        <taxon>rosids</taxon>
        <taxon>fabids</taxon>
        <taxon>Malpighiales</taxon>
        <taxon>Rhizophoraceae</taxon>
        <taxon>Rhizophora</taxon>
    </lineage>
</organism>